<name>A0A4R0G0S2_9ACTN</name>
<proteinExistence type="predicted"/>
<evidence type="ECO:0000256" key="1">
    <source>
        <dbReference type="SAM" id="MobiDB-lite"/>
    </source>
</evidence>
<dbReference type="EMBL" id="SJJR01000032">
    <property type="protein sequence ID" value="TCB90070.1"/>
    <property type="molecule type" value="Genomic_DNA"/>
</dbReference>
<dbReference type="InterPro" id="IPR029058">
    <property type="entry name" value="AB_hydrolase_fold"/>
</dbReference>
<organism evidence="2 3">
    <name type="scientific">Micromonospora zingiberis</name>
    <dbReference type="NCBI Taxonomy" id="2053011"/>
    <lineage>
        <taxon>Bacteria</taxon>
        <taxon>Bacillati</taxon>
        <taxon>Actinomycetota</taxon>
        <taxon>Actinomycetes</taxon>
        <taxon>Micromonosporales</taxon>
        <taxon>Micromonosporaceae</taxon>
        <taxon>Micromonospora</taxon>
    </lineage>
</organism>
<keyword evidence="3" id="KW-1185">Reference proteome</keyword>
<protein>
    <submittedName>
        <fullName evidence="2">Serine hydrolase family protein</fullName>
    </submittedName>
</protein>
<dbReference type="Pfam" id="PF06821">
    <property type="entry name" value="Ser_hydrolase"/>
    <property type="match status" value="1"/>
</dbReference>
<keyword evidence="2" id="KW-0378">Hydrolase</keyword>
<comment type="caution">
    <text evidence="2">The sequence shown here is derived from an EMBL/GenBank/DDBJ whole genome shotgun (WGS) entry which is preliminary data.</text>
</comment>
<evidence type="ECO:0000313" key="3">
    <source>
        <dbReference type="Proteomes" id="UP000292274"/>
    </source>
</evidence>
<dbReference type="InterPro" id="IPR010662">
    <property type="entry name" value="RBBP9/YdeN"/>
</dbReference>
<dbReference type="OrthoDB" id="9804993at2"/>
<dbReference type="AlphaFoldDB" id="A0A4R0G0S2"/>
<dbReference type="Proteomes" id="UP000292274">
    <property type="component" value="Unassembled WGS sequence"/>
</dbReference>
<accession>A0A4R0G0S2</accession>
<sequence length="260" mass="27945">MERRGAAAATAGPQRPGARGRNDQGRRHGTATAHRRRPSLTRTSRHGRIADQASIRSGGFAGGRAARRATLPRVTRYLVVPGRGVPSPDHWSRSWVRDHPEYQWAPEPPGPPYVAAERVAALHAAISADSEPAILVAHSAGCLTVAVWASQHVGPVQAALLVTSPYVDPDWTPAPHETVDVFIGHVPREPLPFRSIVVASHNDPHATFAQCEAYARDWGSELFDAGAVGHLDSKTGFGPWPDGERLVRSLAQRPPASTNA</sequence>
<dbReference type="GO" id="GO:0016787">
    <property type="term" value="F:hydrolase activity"/>
    <property type="evidence" value="ECO:0007669"/>
    <property type="project" value="UniProtKB-KW"/>
</dbReference>
<gene>
    <name evidence="2" type="ORF">E0H26_27690</name>
</gene>
<feature type="region of interest" description="Disordered" evidence="1">
    <location>
        <begin position="1"/>
        <end position="56"/>
    </location>
</feature>
<evidence type="ECO:0000313" key="2">
    <source>
        <dbReference type="EMBL" id="TCB90070.1"/>
    </source>
</evidence>
<dbReference type="SUPFAM" id="SSF53474">
    <property type="entry name" value="alpha/beta-Hydrolases"/>
    <property type="match status" value="1"/>
</dbReference>
<reference evidence="2 3" key="1">
    <citation type="submission" date="2019-02" db="EMBL/GenBank/DDBJ databases">
        <title>Jishengella sp. nov., isolated from a root of Zingiber montanum.</title>
        <authorList>
            <person name="Kuncharoen N."/>
            <person name="Kudo T."/>
            <person name="Masahiro Y."/>
            <person name="Ohkuma M."/>
            <person name="Tanasupawat S."/>
        </authorList>
    </citation>
    <scope>NUCLEOTIDE SEQUENCE [LARGE SCALE GENOMIC DNA]</scope>
    <source>
        <strain evidence="2 3">PLAI 1-1</strain>
    </source>
</reference>
<feature type="compositionally biased region" description="Basic residues" evidence="1">
    <location>
        <begin position="27"/>
        <end position="47"/>
    </location>
</feature>
<dbReference type="Gene3D" id="3.40.50.1820">
    <property type="entry name" value="alpha/beta hydrolase"/>
    <property type="match status" value="1"/>
</dbReference>